<organism evidence="2 3">
    <name type="scientific">Leucobacter komagatae</name>
    <dbReference type="NCBI Taxonomy" id="55969"/>
    <lineage>
        <taxon>Bacteria</taxon>
        <taxon>Bacillati</taxon>
        <taxon>Actinomycetota</taxon>
        <taxon>Actinomycetes</taxon>
        <taxon>Micrococcales</taxon>
        <taxon>Microbacteriaceae</taxon>
        <taxon>Leucobacter</taxon>
    </lineage>
</organism>
<evidence type="ECO:0000313" key="3">
    <source>
        <dbReference type="Proteomes" id="UP000319094"/>
    </source>
</evidence>
<comment type="caution">
    <text evidence="2">The sequence shown here is derived from an EMBL/GenBank/DDBJ whole genome shotgun (WGS) entry which is preliminary data.</text>
</comment>
<reference evidence="2 3" key="1">
    <citation type="submission" date="2019-06" db="EMBL/GenBank/DDBJ databases">
        <title>Sequencing the genomes of 1000 actinobacteria strains.</title>
        <authorList>
            <person name="Klenk H.-P."/>
        </authorList>
    </citation>
    <scope>NUCLEOTIDE SEQUENCE [LARGE SCALE GENOMIC DNA]</scope>
    <source>
        <strain evidence="2 3">DSM 8803</strain>
    </source>
</reference>
<evidence type="ECO:0000256" key="1">
    <source>
        <dbReference type="SAM" id="MobiDB-lite"/>
    </source>
</evidence>
<feature type="region of interest" description="Disordered" evidence="1">
    <location>
        <begin position="142"/>
        <end position="161"/>
    </location>
</feature>
<keyword evidence="3" id="KW-1185">Reference proteome</keyword>
<gene>
    <name evidence="2" type="ORF">FB468_0200</name>
</gene>
<evidence type="ECO:0000313" key="2">
    <source>
        <dbReference type="EMBL" id="TQL42217.1"/>
    </source>
</evidence>
<sequence>MSDIEFDDGLAGALSQTVRSVADELRSQAVLRSDAAHAAATDFAGAYAVAFGLACWTESQDRGRLAGALHAVADQVDGARVKAQEERSRLQARAEWRAREEQRLAAQAADPTGSEYAAEAAGDPEPSTPRVAAPTITAVFRQGQRSRAGGSSPGKSSADPEKLRAFATQSRGLNTAMDDLILRTQTAWSGFTANCGWVRFGTISFLNGFTAMLRENQLDVVWVGHIAEAFEKAGGLGSLPNTVIQTALAKYDARIGTNRYHPLLEELFGDPFKPGGQLKATPTPEAVGLWWAGLTEAQRAKLLASVPLVIGNLDGIPISTRIEANALTANYFASRPDLTKNERTYWEAVAKGSRILVSSDPANYRIIEMVGTLTPATKNTVTYIPGTGASMKDFYGRSIQAFAEHLVEESAGETVAFVYKDGPWATWAGSRRNSSAAAMQALGDKVASFQNGVIGLDPTGGAIPQNGITHSAGLTITTAAERKRVKFDNVISLSGSYVMPGWSPVEGTKYHHMQYDNEAINLLDDLAVHGTPHKLTGVFTQHIFDGEGTGKIPAHNRIAQGPGTNAEPLERAVGILEESR</sequence>
<feature type="region of interest" description="Disordered" evidence="1">
    <location>
        <begin position="101"/>
        <end position="131"/>
    </location>
</feature>
<accession>A0A542Y2B8</accession>
<dbReference type="Proteomes" id="UP000319094">
    <property type="component" value="Unassembled WGS sequence"/>
</dbReference>
<name>A0A542Y2B8_9MICO</name>
<dbReference type="EMBL" id="VFON01000001">
    <property type="protein sequence ID" value="TQL42217.1"/>
    <property type="molecule type" value="Genomic_DNA"/>
</dbReference>
<evidence type="ECO:0008006" key="4">
    <source>
        <dbReference type="Google" id="ProtNLM"/>
    </source>
</evidence>
<dbReference type="AlphaFoldDB" id="A0A542Y2B8"/>
<proteinExistence type="predicted"/>
<protein>
    <recommendedName>
        <fullName evidence="4">Alpha/beta hydrolase family protein</fullName>
    </recommendedName>
</protein>